<accession>A0A9D2U0L3</accession>
<evidence type="ECO:0000256" key="2">
    <source>
        <dbReference type="ARBA" id="ARBA00022840"/>
    </source>
</evidence>
<dbReference type="InterPro" id="IPR055446">
    <property type="entry name" value="RecD2_N_OB"/>
</dbReference>
<dbReference type="Pfam" id="PF14490">
    <property type="entry name" value="HHH_RecD2"/>
    <property type="match status" value="1"/>
</dbReference>
<comment type="caution">
    <text evidence="5">The sequence shown here is derived from an EMBL/GenBank/DDBJ whole genome shotgun (WGS) entry which is preliminary data.</text>
</comment>
<feature type="domain" description="ATP-dependent RecD2 DNA helicase-like helix-hairpin-helix" evidence="3">
    <location>
        <begin position="138"/>
        <end position="228"/>
    </location>
</feature>
<evidence type="ECO:0000313" key="6">
    <source>
        <dbReference type="Proteomes" id="UP000823897"/>
    </source>
</evidence>
<protein>
    <submittedName>
        <fullName evidence="5">AAA family ATPase</fullName>
    </submittedName>
</protein>
<dbReference type="EMBL" id="DWUV01000061">
    <property type="protein sequence ID" value="HJD33536.1"/>
    <property type="molecule type" value="Genomic_DNA"/>
</dbReference>
<keyword evidence="1" id="KW-0547">Nucleotide-binding</keyword>
<organism evidence="5 6">
    <name type="scientific">Candidatus Mediterraneibacter tabaqchaliae</name>
    <dbReference type="NCBI Taxonomy" id="2838689"/>
    <lineage>
        <taxon>Bacteria</taxon>
        <taxon>Bacillati</taxon>
        <taxon>Bacillota</taxon>
        <taxon>Clostridia</taxon>
        <taxon>Lachnospirales</taxon>
        <taxon>Lachnospiraceae</taxon>
        <taxon>Mediterraneibacter</taxon>
    </lineage>
</organism>
<evidence type="ECO:0000259" key="4">
    <source>
        <dbReference type="Pfam" id="PF23139"/>
    </source>
</evidence>
<dbReference type="GO" id="GO:0009338">
    <property type="term" value="C:exodeoxyribonuclease V complex"/>
    <property type="evidence" value="ECO:0007669"/>
    <property type="project" value="TreeGrafter"/>
</dbReference>
<reference evidence="5" key="1">
    <citation type="journal article" date="2021" name="PeerJ">
        <title>Extensive microbial diversity within the chicken gut microbiome revealed by metagenomics and culture.</title>
        <authorList>
            <person name="Gilroy R."/>
            <person name="Ravi A."/>
            <person name="Getino M."/>
            <person name="Pursley I."/>
            <person name="Horton D.L."/>
            <person name="Alikhan N.F."/>
            <person name="Baker D."/>
            <person name="Gharbi K."/>
            <person name="Hall N."/>
            <person name="Watson M."/>
            <person name="Adriaenssens E.M."/>
            <person name="Foster-Nyarko E."/>
            <person name="Jarju S."/>
            <person name="Secka A."/>
            <person name="Antonio M."/>
            <person name="Oren A."/>
            <person name="Chaudhuri R.R."/>
            <person name="La Ragione R."/>
            <person name="Hildebrand F."/>
            <person name="Pallen M.J."/>
        </authorList>
    </citation>
    <scope>NUCLEOTIDE SEQUENCE</scope>
    <source>
        <strain evidence="5">ChiGjej3B3-11674</strain>
    </source>
</reference>
<feature type="domain" description="ATP-dependent RecD2 DNA helicase OB-fold" evidence="4">
    <location>
        <begin position="1"/>
        <end position="72"/>
    </location>
</feature>
<reference evidence="5" key="2">
    <citation type="submission" date="2021-04" db="EMBL/GenBank/DDBJ databases">
        <authorList>
            <person name="Gilroy R."/>
        </authorList>
    </citation>
    <scope>NUCLEOTIDE SEQUENCE</scope>
    <source>
        <strain evidence="5">ChiGjej3B3-11674</strain>
    </source>
</reference>
<dbReference type="Pfam" id="PF14520">
    <property type="entry name" value="HHH_5"/>
    <property type="match status" value="1"/>
</dbReference>
<proteinExistence type="predicted"/>
<dbReference type="GO" id="GO:0006310">
    <property type="term" value="P:DNA recombination"/>
    <property type="evidence" value="ECO:0007669"/>
    <property type="project" value="TreeGrafter"/>
</dbReference>
<evidence type="ECO:0000259" key="3">
    <source>
        <dbReference type="Pfam" id="PF14490"/>
    </source>
</evidence>
<gene>
    <name evidence="5" type="ORF">H9911_03205</name>
</gene>
<feature type="non-terminal residue" evidence="5">
    <location>
        <position position="460"/>
    </location>
</feature>
<keyword evidence="2" id="KW-0067">ATP-binding</keyword>
<evidence type="ECO:0000256" key="1">
    <source>
        <dbReference type="ARBA" id="ARBA00022741"/>
    </source>
</evidence>
<dbReference type="Pfam" id="PF13245">
    <property type="entry name" value="AAA_19"/>
    <property type="match status" value="1"/>
</dbReference>
<evidence type="ECO:0000313" key="5">
    <source>
        <dbReference type="EMBL" id="HJD33536.1"/>
    </source>
</evidence>
<dbReference type="Pfam" id="PF23139">
    <property type="entry name" value="OB_YrrC"/>
    <property type="match status" value="1"/>
</dbReference>
<dbReference type="Proteomes" id="UP000823897">
    <property type="component" value="Unassembled WGS sequence"/>
</dbReference>
<dbReference type="GO" id="GO:0017116">
    <property type="term" value="F:single-stranded DNA helicase activity"/>
    <property type="evidence" value="ECO:0007669"/>
    <property type="project" value="TreeGrafter"/>
</dbReference>
<dbReference type="InterPro" id="IPR029493">
    <property type="entry name" value="RecD2-like_HHH"/>
</dbReference>
<sequence length="460" mass="51684">METVTGYVGHIVFRNEENGYTVFHLENDDGEVTCVGNFNFINEGEMLELTGEYVNHNVYGTQLKVSSHVVKEPEDLVSIERYLGSGAVKGVGAALAGRIVKKFKEDTFRIIEEEPERLAEVKGISERKAREIAEQVEEKKDMRKAMIYLQKYGISTRLAAKIYQYYGMRVYKVLEENPYQLADNIEGVGFKTADEIAARIGIHTDSDYRIKSGLFYTLQQAVGEGHIYLPEEVLVRRAGELLGVEIQDVSKHVMDLCIEKKTVMKEGEDGIRIYPAHYYYLELNTAKMLHDLNIDCEMPEDMMERRLRKVEETEQIELDEMQHKAVIESIKHGLLVLTGGPGTGKTTTINTMIRFFDSEGMSILLAAPTGRAAKRMTEATGYEAQTIHRLLEVNVNPEETDSVGGFMRNRQNPLEADVIIIDEMSMVDLPLMHALLSAVVPGTRLVLVGDVDQLPSVGPG</sequence>
<dbReference type="InterPro" id="IPR050534">
    <property type="entry name" value="Coronavir_polyprotein_1ab"/>
</dbReference>
<dbReference type="AlphaFoldDB" id="A0A9D2U0L3"/>
<dbReference type="Gene3D" id="1.10.150.20">
    <property type="entry name" value="5' to 3' exonuclease, C-terminal subdomain"/>
    <property type="match status" value="1"/>
</dbReference>
<dbReference type="SUPFAM" id="SSF47781">
    <property type="entry name" value="RuvA domain 2-like"/>
    <property type="match status" value="1"/>
</dbReference>
<dbReference type="PANTHER" id="PTHR43788">
    <property type="entry name" value="DNA2/NAM7 HELICASE FAMILY MEMBER"/>
    <property type="match status" value="1"/>
</dbReference>
<dbReference type="Gene3D" id="3.40.50.300">
    <property type="entry name" value="P-loop containing nucleotide triphosphate hydrolases"/>
    <property type="match status" value="1"/>
</dbReference>
<dbReference type="PANTHER" id="PTHR43788:SF6">
    <property type="entry name" value="DNA HELICASE B"/>
    <property type="match status" value="1"/>
</dbReference>
<dbReference type="Gene3D" id="1.10.10.2220">
    <property type="match status" value="1"/>
</dbReference>
<name>A0A9D2U0L3_9FIRM</name>
<dbReference type="InterPro" id="IPR027417">
    <property type="entry name" value="P-loop_NTPase"/>
</dbReference>
<dbReference type="GO" id="GO:0005524">
    <property type="term" value="F:ATP binding"/>
    <property type="evidence" value="ECO:0007669"/>
    <property type="project" value="UniProtKB-KW"/>
</dbReference>
<dbReference type="CDD" id="cd17933">
    <property type="entry name" value="DEXSc_RecD-like"/>
    <property type="match status" value="1"/>
</dbReference>
<dbReference type="InterPro" id="IPR010994">
    <property type="entry name" value="RuvA_2-like"/>
</dbReference>
<dbReference type="SUPFAM" id="SSF52540">
    <property type="entry name" value="P-loop containing nucleoside triphosphate hydrolases"/>
    <property type="match status" value="1"/>
</dbReference>